<accession>A0A0A9VVT7</accession>
<dbReference type="SUPFAM" id="SSF46689">
    <property type="entry name" value="Homeodomain-like"/>
    <property type="match status" value="1"/>
</dbReference>
<evidence type="ECO:0000313" key="8">
    <source>
        <dbReference type="EMBL" id="JAF99310.1"/>
    </source>
</evidence>
<reference evidence="9" key="3">
    <citation type="journal article" date="2016" name="Gigascience">
        <title>De novo construction of an expanded transcriptome assembly for the western tarnished plant bug, Lygus hesperus.</title>
        <authorList>
            <person name="Tassone E.E."/>
            <person name="Geib S.M."/>
            <person name="Hall B."/>
            <person name="Fabrick J.A."/>
            <person name="Brent C.S."/>
            <person name="Hull J.J."/>
        </authorList>
    </citation>
    <scope>NUCLEOTIDE SEQUENCE</scope>
</reference>
<protein>
    <submittedName>
        <fullName evidence="8">Homeobox protein homothorax</fullName>
    </submittedName>
</protein>
<dbReference type="EMBL" id="GDHC01008454">
    <property type="protein sequence ID" value="JAQ10175.1"/>
    <property type="molecule type" value="Transcribed_RNA"/>
</dbReference>
<dbReference type="CDD" id="cd00086">
    <property type="entry name" value="homeodomain"/>
    <property type="match status" value="1"/>
</dbReference>
<organism evidence="8">
    <name type="scientific">Lygus hesperus</name>
    <name type="common">Western plant bug</name>
    <dbReference type="NCBI Taxonomy" id="30085"/>
    <lineage>
        <taxon>Eukaryota</taxon>
        <taxon>Metazoa</taxon>
        <taxon>Ecdysozoa</taxon>
        <taxon>Arthropoda</taxon>
        <taxon>Hexapoda</taxon>
        <taxon>Insecta</taxon>
        <taxon>Pterygota</taxon>
        <taxon>Neoptera</taxon>
        <taxon>Paraneoptera</taxon>
        <taxon>Hemiptera</taxon>
        <taxon>Heteroptera</taxon>
        <taxon>Panheteroptera</taxon>
        <taxon>Cimicomorpha</taxon>
        <taxon>Miridae</taxon>
        <taxon>Mirini</taxon>
        <taxon>Lygus</taxon>
    </lineage>
</organism>
<evidence type="ECO:0000256" key="4">
    <source>
        <dbReference type="ARBA" id="ARBA00023242"/>
    </source>
</evidence>
<dbReference type="GO" id="GO:0009887">
    <property type="term" value="P:animal organ morphogenesis"/>
    <property type="evidence" value="ECO:0007669"/>
    <property type="project" value="UniProtKB-ARBA"/>
</dbReference>
<dbReference type="Pfam" id="PF05920">
    <property type="entry name" value="Homeobox_KN"/>
    <property type="match status" value="1"/>
</dbReference>
<sequence>MHHPPPYQTECVPHYSPSSSNHDEYCSTSILEKSFVLKLYTHLFCQCHPALEQRMKIFFTLTSLLSSKLHTHANTAVHPADFRVLSSNTMLQQQFLNRLCCISPVDMHSQRLPEHLPQQLSNYDLQFQQTTFDTAEMPQYVVAPSPQTVTAPLHTDDFCSINHRIPCCTSIPSPAPPTPTLTSTGAYTADIPSPLMQPSPTACLYSVNDIQPTPQYMSPYCVSVDSSRRMYSNSSFHTLITPETNTHTTYPDPNHHIYGRQKYPQNSLKKFNNKRKNSIFSTTATAHTQLDASYHGDTSSPNGSDSDSNTSPTKHIRRRSKLPLKAILGLRRYFKQSLTMPYPDAKQKLEIATKLNLTFRQVHNWFSNTRKRIYVPWLKRLGIVLLPFKALSPHDTKVMLSIIETVDEEEYMGPL</sequence>
<dbReference type="Gene3D" id="1.10.10.60">
    <property type="entry name" value="Homeodomain-like"/>
    <property type="match status" value="1"/>
</dbReference>
<comment type="subcellular location">
    <subcellularLocation>
        <location evidence="1 5">Nucleus</location>
    </subcellularLocation>
</comment>
<feature type="compositionally biased region" description="Polar residues" evidence="6">
    <location>
        <begin position="292"/>
        <end position="313"/>
    </location>
</feature>
<evidence type="ECO:0000259" key="7">
    <source>
        <dbReference type="PROSITE" id="PS50071"/>
    </source>
</evidence>
<feature type="DNA-binding region" description="Homeobox" evidence="5">
    <location>
        <begin position="315"/>
        <end position="377"/>
    </location>
</feature>
<keyword evidence="4 5" id="KW-0539">Nucleus</keyword>
<evidence type="ECO:0000256" key="5">
    <source>
        <dbReference type="PROSITE-ProRule" id="PRU00108"/>
    </source>
</evidence>
<keyword evidence="3 5" id="KW-0371">Homeobox</keyword>
<dbReference type="InterPro" id="IPR001356">
    <property type="entry name" value="HD"/>
</dbReference>
<evidence type="ECO:0000313" key="10">
    <source>
        <dbReference type="EMBL" id="JAQ17839.1"/>
    </source>
</evidence>
<dbReference type="PANTHER" id="PTHR11850">
    <property type="entry name" value="HOMEOBOX PROTEIN TRANSCRIPTION FACTORS"/>
    <property type="match status" value="1"/>
</dbReference>
<name>A0A0A9VVT7_LYGHE</name>
<dbReference type="GO" id="GO:0006355">
    <property type="term" value="P:regulation of DNA-templated transcription"/>
    <property type="evidence" value="ECO:0007669"/>
    <property type="project" value="InterPro"/>
</dbReference>
<dbReference type="EMBL" id="GBHO01044293">
    <property type="protein sequence ID" value="JAF99310.1"/>
    <property type="molecule type" value="Transcribed_RNA"/>
</dbReference>
<keyword evidence="2 5" id="KW-0238">DNA-binding</keyword>
<dbReference type="PROSITE" id="PS50071">
    <property type="entry name" value="HOMEOBOX_2"/>
    <property type="match status" value="1"/>
</dbReference>
<evidence type="ECO:0000256" key="3">
    <source>
        <dbReference type="ARBA" id="ARBA00023155"/>
    </source>
</evidence>
<dbReference type="GO" id="GO:0048646">
    <property type="term" value="P:anatomical structure formation involved in morphogenesis"/>
    <property type="evidence" value="ECO:0007669"/>
    <property type="project" value="UniProtKB-ARBA"/>
</dbReference>
<dbReference type="GO" id="GO:0005634">
    <property type="term" value="C:nucleus"/>
    <property type="evidence" value="ECO:0007669"/>
    <property type="project" value="UniProtKB-SubCell"/>
</dbReference>
<feature type="region of interest" description="Disordered" evidence="6">
    <location>
        <begin position="292"/>
        <end position="318"/>
    </location>
</feature>
<reference evidence="8" key="1">
    <citation type="journal article" date="2014" name="PLoS ONE">
        <title>Transcriptome-Based Identification of ABC Transporters in the Western Tarnished Plant Bug Lygus hesperus.</title>
        <authorList>
            <person name="Hull J.J."/>
            <person name="Chaney K."/>
            <person name="Geib S.M."/>
            <person name="Fabrick J.A."/>
            <person name="Brent C.S."/>
            <person name="Walsh D."/>
            <person name="Lavine L.C."/>
        </authorList>
    </citation>
    <scope>NUCLEOTIDE SEQUENCE</scope>
</reference>
<reference evidence="8" key="2">
    <citation type="submission" date="2014-07" db="EMBL/GenBank/DDBJ databases">
        <authorList>
            <person name="Hull J."/>
        </authorList>
    </citation>
    <scope>NUCLEOTIDE SEQUENCE</scope>
</reference>
<proteinExistence type="predicted"/>
<evidence type="ECO:0000256" key="6">
    <source>
        <dbReference type="SAM" id="MobiDB-lite"/>
    </source>
</evidence>
<dbReference type="GO" id="GO:0000987">
    <property type="term" value="F:cis-regulatory region sequence-specific DNA binding"/>
    <property type="evidence" value="ECO:0007669"/>
    <property type="project" value="UniProtKB-ARBA"/>
</dbReference>
<dbReference type="InterPro" id="IPR009057">
    <property type="entry name" value="Homeodomain-like_sf"/>
</dbReference>
<dbReference type="GO" id="GO:0001654">
    <property type="term" value="P:eye development"/>
    <property type="evidence" value="ECO:0007669"/>
    <property type="project" value="UniProtKB-ARBA"/>
</dbReference>
<dbReference type="InterPro" id="IPR050224">
    <property type="entry name" value="TALE_homeobox"/>
</dbReference>
<gene>
    <name evidence="8" type="primary">hth_6</name>
    <name evidence="10" type="synonym">hth_4</name>
    <name evidence="8" type="ORF">CM83_101114</name>
    <name evidence="10" type="ORF">g.38386</name>
    <name evidence="9" type="ORF">g.38409</name>
</gene>
<dbReference type="InterPro" id="IPR008422">
    <property type="entry name" value="KN_HD"/>
</dbReference>
<feature type="domain" description="Homeobox" evidence="7">
    <location>
        <begin position="313"/>
        <end position="376"/>
    </location>
</feature>
<evidence type="ECO:0000256" key="2">
    <source>
        <dbReference type="ARBA" id="ARBA00023125"/>
    </source>
</evidence>
<dbReference type="EMBL" id="GDHC01000790">
    <property type="protein sequence ID" value="JAQ17839.1"/>
    <property type="molecule type" value="Transcribed_RNA"/>
</dbReference>
<dbReference type="AlphaFoldDB" id="A0A0A9VVT7"/>
<evidence type="ECO:0000313" key="9">
    <source>
        <dbReference type="EMBL" id="JAQ10175.1"/>
    </source>
</evidence>
<dbReference type="SMART" id="SM00389">
    <property type="entry name" value="HOX"/>
    <property type="match status" value="1"/>
</dbReference>
<evidence type="ECO:0000256" key="1">
    <source>
        <dbReference type="ARBA" id="ARBA00004123"/>
    </source>
</evidence>